<feature type="compositionally biased region" description="Polar residues" evidence="1">
    <location>
        <begin position="472"/>
        <end position="491"/>
    </location>
</feature>
<dbReference type="OrthoDB" id="5081713at2759"/>
<gene>
    <name evidence="2" type="ORF">FPHYL_4193</name>
</gene>
<comment type="caution">
    <text evidence="2">The sequence shown here is derived from an EMBL/GenBank/DDBJ whole genome shotgun (WGS) entry which is preliminary data.</text>
</comment>
<keyword evidence="3" id="KW-1185">Reference proteome</keyword>
<feature type="compositionally biased region" description="Polar residues" evidence="1">
    <location>
        <begin position="530"/>
        <end position="547"/>
    </location>
</feature>
<feature type="region of interest" description="Disordered" evidence="1">
    <location>
        <begin position="366"/>
        <end position="566"/>
    </location>
</feature>
<name>A0A8H5K0T6_9HYPO</name>
<reference evidence="2 3" key="1">
    <citation type="submission" date="2020-05" db="EMBL/GenBank/DDBJ databases">
        <title>Identification and distribution of gene clusters putatively required for synthesis of sphingolipid metabolism inhibitors in phylogenetically diverse species of the filamentous fungus Fusarium.</title>
        <authorList>
            <person name="Kim H.-S."/>
            <person name="Busman M."/>
            <person name="Brown D.W."/>
            <person name="Divon H."/>
            <person name="Uhlig S."/>
            <person name="Proctor R.H."/>
        </authorList>
    </citation>
    <scope>NUCLEOTIDE SEQUENCE [LARGE SCALE GENOMIC DNA]</scope>
    <source>
        <strain evidence="2 3">NRRL 13617</strain>
    </source>
</reference>
<dbReference type="AlphaFoldDB" id="A0A8H5K0T6"/>
<evidence type="ECO:0000313" key="3">
    <source>
        <dbReference type="Proteomes" id="UP000582016"/>
    </source>
</evidence>
<evidence type="ECO:0000313" key="2">
    <source>
        <dbReference type="EMBL" id="KAF5565500.1"/>
    </source>
</evidence>
<dbReference type="EMBL" id="JAAOAQ010000128">
    <property type="protein sequence ID" value="KAF5565500.1"/>
    <property type="molecule type" value="Genomic_DNA"/>
</dbReference>
<feature type="compositionally biased region" description="Acidic residues" evidence="1">
    <location>
        <begin position="455"/>
        <end position="466"/>
    </location>
</feature>
<feature type="compositionally biased region" description="Low complexity" evidence="1">
    <location>
        <begin position="421"/>
        <end position="433"/>
    </location>
</feature>
<protein>
    <submittedName>
        <fullName evidence="2">Uncharacterized protein</fullName>
    </submittedName>
</protein>
<dbReference type="Proteomes" id="UP000582016">
    <property type="component" value="Unassembled WGS sequence"/>
</dbReference>
<accession>A0A8H5K0T6</accession>
<proteinExistence type="predicted"/>
<feature type="compositionally biased region" description="Low complexity" evidence="1">
    <location>
        <begin position="497"/>
        <end position="509"/>
    </location>
</feature>
<evidence type="ECO:0000256" key="1">
    <source>
        <dbReference type="SAM" id="MobiDB-lite"/>
    </source>
</evidence>
<feature type="compositionally biased region" description="Polar residues" evidence="1">
    <location>
        <begin position="377"/>
        <end position="391"/>
    </location>
</feature>
<sequence length="590" mass="66351">MAWSRSELSAAGFFYDEDLQSPVPPHVKTLGQSMLDFACQDQGPPSEESIQIQHLASHNSDGEYDEKIWEDFFRQNFFDVLLKDTSVSQGISRRVSRCNYYYDAIRPGSNALWTTFREEVEGHQMKTLPKADFVFYLPMYHLTAESPIPRITDHRGREWNKEPVSSLVESFSWSTLKELYMHGLRPSPFKVFGKDEPREADLNCYPWFIVEHKSGKKTLSESQRSAQIETVCCQTLNASACAVKLNQIAARYTVELHKQMHIPPIPAVTTVGSKVSVWITYYAKDFMAYHKERSYESYRRRDQGYMMQRIWKGDMTEIRDIREFQLILENTYIWAMRVFKLQINGFIDYWKATHCSIVSTPLRRSSRLREEAVSRPGTPSGSQTTLASSANVGEVTTGLSKTRTARKLPETPRTPKTPDITEAPESPETPETPISRAGRALVPVRVIGISSGSESSEDSDAEDADDIPAHSPSCSGSTTFYTASEGRSVQGSMGPPSARSSARLSTRSSIGTPPSIRSSMGPPSWRSLRGPTSTTSPRGQASVSSSVDPLLDPANVDDWGHDPQQNVRKVFPDTCPTCQRTRKFFHNCHL</sequence>
<organism evidence="2 3">
    <name type="scientific">Fusarium phyllophilum</name>
    <dbReference type="NCBI Taxonomy" id="47803"/>
    <lineage>
        <taxon>Eukaryota</taxon>
        <taxon>Fungi</taxon>
        <taxon>Dikarya</taxon>
        <taxon>Ascomycota</taxon>
        <taxon>Pezizomycotina</taxon>
        <taxon>Sordariomycetes</taxon>
        <taxon>Hypocreomycetidae</taxon>
        <taxon>Hypocreales</taxon>
        <taxon>Nectriaceae</taxon>
        <taxon>Fusarium</taxon>
        <taxon>Fusarium fujikuroi species complex</taxon>
    </lineage>
</organism>